<accession>A0AAD7CZ10</accession>
<dbReference type="Proteomes" id="UP001221757">
    <property type="component" value="Unassembled WGS sequence"/>
</dbReference>
<reference evidence="1" key="1">
    <citation type="submission" date="2023-03" db="EMBL/GenBank/DDBJ databases">
        <title>Massive genome expansion in bonnet fungi (Mycena s.s.) driven by repeated elements and novel gene families across ecological guilds.</title>
        <authorList>
            <consortium name="Lawrence Berkeley National Laboratory"/>
            <person name="Harder C.B."/>
            <person name="Miyauchi S."/>
            <person name="Viragh M."/>
            <person name="Kuo A."/>
            <person name="Thoen E."/>
            <person name="Andreopoulos B."/>
            <person name="Lu D."/>
            <person name="Skrede I."/>
            <person name="Drula E."/>
            <person name="Henrissat B."/>
            <person name="Morin E."/>
            <person name="Kohler A."/>
            <person name="Barry K."/>
            <person name="LaButti K."/>
            <person name="Morin E."/>
            <person name="Salamov A."/>
            <person name="Lipzen A."/>
            <person name="Mereny Z."/>
            <person name="Hegedus B."/>
            <person name="Baldrian P."/>
            <person name="Stursova M."/>
            <person name="Weitz H."/>
            <person name="Taylor A."/>
            <person name="Grigoriev I.V."/>
            <person name="Nagy L.G."/>
            <person name="Martin F."/>
            <person name="Kauserud H."/>
        </authorList>
    </citation>
    <scope>NUCLEOTIDE SEQUENCE</scope>
    <source>
        <strain evidence="1">CBHHK067</strain>
    </source>
</reference>
<sequence length="107" mass="12105">MSTPSVRKDRFNVIGIYKVPPHLTKKELEAKLEAFVDEFLALPVVQQTALKMEMSFRNDLLNDHVKVLGYTPAEPAVLITAQTERHAESAIKFYFGLAGQIMMVWAI</sequence>
<name>A0AAD7CZ10_MYCRO</name>
<gene>
    <name evidence="1" type="ORF">B0H17DRAFT_1335615</name>
</gene>
<keyword evidence="2" id="KW-1185">Reference proteome</keyword>
<proteinExistence type="predicted"/>
<dbReference type="AlphaFoldDB" id="A0AAD7CZ10"/>
<protein>
    <submittedName>
        <fullName evidence="1">Uncharacterized protein</fullName>
    </submittedName>
</protein>
<organism evidence="1 2">
    <name type="scientific">Mycena rosella</name>
    <name type="common">Pink bonnet</name>
    <name type="synonym">Agaricus rosellus</name>
    <dbReference type="NCBI Taxonomy" id="1033263"/>
    <lineage>
        <taxon>Eukaryota</taxon>
        <taxon>Fungi</taxon>
        <taxon>Dikarya</taxon>
        <taxon>Basidiomycota</taxon>
        <taxon>Agaricomycotina</taxon>
        <taxon>Agaricomycetes</taxon>
        <taxon>Agaricomycetidae</taxon>
        <taxon>Agaricales</taxon>
        <taxon>Marasmiineae</taxon>
        <taxon>Mycenaceae</taxon>
        <taxon>Mycena</taxon>
    </lineage>
</organism>
<dbReference type="EMBL" id="JARKIE010000182">
    <property type="protein sequence ID" value="KAJ7670299.1"/>
    <property type="molecule type" value="Genomic_DNA"/>
</dbReference>
<comment type="caution">
    <text evidence="1">The sequence shown here is derived from an EMBL/GenBank/DDBJ whole genome shotgun (WGS) entry which is preliminary data.</text>
</comment>
<evidence type="ECO:0000313" key="1">
    <source>
        <dbReference type="EMBL" id="KAJ7670299.1"/>
    </source>
</evidence>
<evidence type="ECO:0000313" key="2">
    <source>
        <dbReference type="Proteomes" id="UP001221757"/>
    </source>
</evidence>